<organism evidence="1 2">
    <name type="scientific">Nicotiana attenuata</name>
    <name type="common">Coyote tobacco</name>
    <dbReference type="NCBI Taxonomy" id="49451"/>
    <lineage>
        <taxon>Eukaryota</taxon>
        <taxon>Viridiplantae</taxon>
        <taxon>Streptophyta</taxon>
        <taxon>Embryophyta</taxon>
        <taxon>Tracheophyta</taxon>
        <taxon>Spermatophyta</taxon>
        <taxon>Magnoliopsida</taxon>
        <taxon>eudicotyledons</taxon>
        <taxon>Gunneridae</taxon>
        <taxon>Pentapetalae</taxon>
        <taxon>asterids</taxon>
        <taxon>lamiids</taxon>
        <taxon>Solanales</taxon>
        <taxon>Solanaceae</taxon>
        <taxon>Nicotianoideae</taxon>
        <taxon>Nicotianeae</taxon>
        <taxon>Nicotiana</taxon>
    </lineage>
</organism>
<keyword evidence="2" id="KW-1185">Reference proteome</keyword>
<dbReference type="Proteomes" id="UP000187609">
    <property type="component" value="Unassembled WGS sequence"/>
</dbReference>
<feature type="non-terminal residue" evidence="1">
    <location>
        <position position="77"/>
    </location>
</feature>
<sequence length="77" mass="8741">MHKPSKHHLGAAKRILRCVAGTMDFGLWYSRCSSFNLYGFSDSDWAGSLDDRKSVSGNFFTFGLQLLLGAQRNKQRR</sequence>
<dbReference type="OMA" id="TLEYDIW"/>
<accession>A0A1J6IVL3</accession>
<proteinExistence type="predicted"/>
<comment type="caution">
    <text evidence="1">The sequence shown here is derived from an EMBL/GenBank/DDBJ whole genome shotgun (WGS) entry which is preliminary data.</text>
</comment>
<dbReference type="PANTHER" id="PTHR11439">
    <property type="entry name" value="GAG-POL-RELATED RETROTRANSPOSON"/>
    <property type="match status" value="1"/>
</dbReference>
<evidence type="ECO:0000313" key="1">
    <source>
        <dbReference type="EMBL" id="OIT08802.1"/>
    </source>
</evidence>
<name>A0A1J6IVL3_NICAT</name>
<gene>
    <name evidence="1" type="ORF">A4A49_63987</name>
</gene>
<dbReference type="PANTHER" id="PTHR11439:SF463">
    <property type="entry name" value="REVERSE TRANSCRIPTASE TY1_COPIA-TYPE DOMAIN-CONTAINING PROTEIN"/>
    <property type="match status" value="1"/>
</dbReference>
<reference evidence="1" key="1">
    <citation type="submission" date="2016-11" db="EMBL/GenBank/DDBJ databases">
        <title>The genome of Nicotiana attenuata.</title>
        <authorList>
            <person name="Xu S."/>
            <person name="Brockmoeller T."/>
            <person name="Gaquerel E."/>
            <person name="Navarro A."/>
            <person name="Kuhl H."/>
            <person name="Gase K."/>
            <person name="Ling Z."/>
            <person name="Zhou W."/>
            <person name="Kreitzer C."/>
            <person name="Stanke M."/>
            <person name="Tang H."/>
            <person name="Lyons E."/>
            <person name="Pandey P."/>
            <person name="Pandey S.P."/>
            <person name="Timmermann B."/>
            <person name="Baldwin I.T."/>
        </authorList>
    </citation>
    <scope>NUCLEOTIDE SEQUENCE [LARGE SCALE GENOMIC DNA]</scope>
    <source>
        <strain evidence="1">UT</strain>
    </source>
</reference>
<evidence type="ECO:0008006" key="3">
    <source>
        <dbReference type="Google" id="ProtNLM"/>
    </source>
</evidence>
<protein>
    <recommendedName>
        <fullName evidence="3">Mitochondrial protein</fullName>
    </recommendedName>
</protein>
<dbReference type="EMBL" id="MJEQ01034739">
    <property type="protein sequence ID" value="OIT08802.1"/>
    <property type="molecule type" value="Genomic_DNA"/>
</dbReference>
<evidence type="ECO:0000313" key="2">
    <source>
        <dbReference type="Proteomes" id="UP000187609"/>
    </source>
</evidence>
<dbReference type="AlphaFoldDB" id="A0A1J6IVL3"/>
<dbReference type="Gramene" id="OIT08802">
    <property type="protein sequence ID" value="OIT08802"/>
    <property type="gene ID" value="A4A49_63987"/>
</dbReference>